<feature type="non-terminal residue" evidence="2">
    <location>
        <position position="347"/>
    </location>
</feature>
<proteinExistence type="predicted"/>
<feature type="domain" description="LTD" evidence="1">
    <location>
        <begin position="112"/>
        <end position="237"/>
    </location>
</feature>
<dbReference type="SUPFAM" id="SSF74853">
    <property type="entry name" value="Lamin A/C globular tail domain"/>
    <property type="match status" value="1"/>
</dbReference>
<evidence type="ECO:0000313" key="2">
    <source>
        <dbReference type="EMBL" id="SVC09976.1"/>
    </source>
</evidence>
<feature type="non-terminal residue" evidence="2">
    <location>
        <position position="1"/>
    </location>
</feature>
<organism evidence="2">
    <name type="scientific">marine metagenome</name>
    <dbReference type="NCBI Taxonomy" id="408172"/>
    <lineage>
        <taxon>unclassified sequences</taxon>
        <taxon>metagenomes</taxon>
        <taxon>ecological metagenomes</taxon>
    </lineage>
</organism>
<dbReference type="InterPro" id="IPR001322">
    <property type="entry name" value="Lamin_tail_dom"/>
</dbReference>
<sequence length="347" mass="37600">FEIVPSGASGITIISQNNPLPAFQVITVANLVDNGEDYESELIRINGASITSGSWPTPTNSSTNLDISDDGGTSTVTMRIDSDMDIIGNPEPAAPFAVQGITGQFNDYQILPRYYTDFNPTTDLVINEFLASNDACCADENGDYDDYIEIYNHGDVAVDIGGFLITDEIGSYDDYYQIPTGNDSTIIQPGSFLLLWADEESEQGVLHVEIELSGTGEQIGLFLQDSTTVVDTLTFSEQMEDISYGRYPDGSANWEYFNTPSPGTENLMVPSIINVPSDYPSIQAALNAAFFGDTVLVAAGTYVENIIWPATNSIKLIGIDESTTVIDGGQNASVIRFEDNENFVIDT</sequence>
<dbReference type="Gene3D" id="2.160.20.10">
    <property type="entry name" value="Single-stranded right-handed beta-helix, Pectin lyase-like"/>
    <property type="match status" value="1"/>
</dbReference>
<dbReference type="SUPFAM" id="SSF51126">
    <property type="entry name" value="Pectin lyase-like"/>
    <property type="match status" value="1"/>
</dbReference>
<name>A0A382JDL1_9ZZZZ</name>
<dbReference type="InterPro" id="IPR011050">
    <property type="entry name" value="Pectin_lyase_fold/virulence"/>
</dbReference>
<dbReference type="EMBL" id="UINC01073521">
    <property type="protein sequence ID" value="SVC09976.1"/>
    <property type="molecule type" value="Genomic_DNA"/>
</dbReference>
<gene>
    <name evidence="2" type="ORF">METZ01_LOCUS262830</name>
</gene>
<accession>A0A382JDL1</accession>
<dbReference type="Pfam" id="PF00932">
    <property type="entry name" value="LTD"/>
    <property type="match status" value="1"/>
</dbReference>
<protein>
    <recommendedName>
        <fullName evidence="1">LTD domain-containing protein</fullName>
    </recommendedName>
</protein>
<dbReference type="Gene3D" id="2.60.40.1260">
    <property type="entry name" value="Lamin Tail domain"/>
    <property type="match status" value="1"/>
</dbReference>
<reference evidence="2" key="1">
    <citation type="submission" date="2018-05" db="EMBL/GenBank/DDBJ databases">
        <authorList>
            <person name="Lanie J.A."/>
            <person name="Ng W.-L."/>
            <person name="Kazmierczak K.M."/>
            <person name="Andrzejewski T.M."/>
            <person name="Davidsen T.M."/>
            <person name="Wayne K.J."/>
            <person name="Tettelin H."/>
            <person name="Glass J.I."/>
            <person name="Rusch D."/>
            <person name="Podicherti R."/>
            <person name="Tsui H.-C.T."/>
            <person name="Winkler M.E."/>
        </authorList>
    </citation>
    <scope>NUCLEOTIDE SEQUENCE</scope>
</reference>
<dbReference type="AlphaFoldDB" id="A0A382JDL1"/>
<dbReference type="InterPro" id="IPR036415">
    <property type="entry name" value="Lamin_tail_dom_sf"/>
</dbReference>
<evidence type="ECO:0000259" key="1">
    <source>
        <dbReference type="PROSITE" id="PS51841"/>
    </source>
</evidence>
<dbReference type="PROSITE" id="PS51841">
    <property type="entry name" value="LTD"/>
    <property type="match status" value="1"/>
</dbReference>
<dbReference type="InterPro" id="IPR012334">
    <property type="entry name" value="Pectin_lyas_fold"/>
</dbReference>